<dbReference type="EMBL" id="KQ434893">
    <property type="protein sequence ID" value="KZC10683.1"/>
    <property type="molecule type" value="Genomic_DNA"/>
</dbReference>
<sequence length="89" mass="10140">MCHVIKGIDASANLSFASHRREKSGCSTNPFYYKHEDSGRVVRQRNQDNSSVRSQNRTIFGSHCELYFTGMPFSDFTCSLRAVYTQPVL</sequence>
<protein>
    <submittedName>
        <fullName evidence="1">Uncharacterized protein</fullName>
    </submittedName>
</protein>
<dbReference type="AlphaFoldDB" id="A0A154PFP4"/>
<keyword evidence="2" id="KW-1185">Reference proteome</keyword>
<name>A0A154PFP4_DUFNO</name>
<evidence type="ECO:0000313" key="2">
    <source>
        <dbReference type="Proteomes" id="UP000076502"/>
    </source>
</evidence>
<proteinExistence type="predicted"/>
<evidence type="ECO:0000313" key="1">
    <source>
        <dbReference type="EMBL" id="KZC10683.1"/>
    </source>
</evidence>
<dbReference type="Proteomes" id="UP000076502">
    <property type="component" value="Unassembled WGS sequence"/>
</dbReference>
<gene>
    <name evidence="1" type="ORF">WN55_00435</name>
</gene>
<accession>A0A154PFP4</accession>
<reference evidence="1 2" key="1">
    <citation type="submission" date="2015-07" db="EMBL/GenBank/DDBJ databases">
        <title>The genome of Dufourea novaeangliae.</title>
        <authorList>
            <person name="Pan H."/>
            <person name="Kapheim K."/>
        </authorList>
    </citation>
    <scope>NUCLEOTIDE SEQUENCE [LARGE SCALE GENOMIC DNA]</scope>
    <source>
        <strain evidence="1">0120121106</strain>
        <tissue evidence="1">Whole body</tissue>
    </source>
</reference>
<organism evidence="1 2">
    <name type="scientific">Dufourea novaeangliae</name>
    <name type="common">Sweat bee</name>
    <dbReference type="NCBI Taxonomy" id="178035"/>
    <lineage>
        <taxon>Eukaryota</taxon>
        <taxon>Metazoa</taxon>
        <taxon>Ecdysozoa</taxon>
        <taxon>Arthropoda</taxon>
        <taxon>Hexapoda</taxon>
        <taxon>Insecta</taxon>
        <taxon>Pterygota</taxon>
        <taxon>Neoptera</taxon>
        <taxon>Endopterygota</taxon>
        <taxon>Hymenoptera</taxon>
        <taxon>Apocrita</taxon>
        <taxon>Aculeata</taxon>
        <taxon>Apoidea</taxon>
        <taxon>Anthophila</taxon>
        <taxon>Halictidae</taxon>
        <taxon>Rophitinae</taxon>
        <taxon>Dufourea</taxon>
    </lineage>
</organism>